<evidence type="ECO:0000256" key="2">
    <source>
        <dbReference type="ARBA" id="ARBA00022525"/>
    </source>
</evidence>
<dbReference type="InterPro" id="IPR059100">
    <property type="entry name" value="TSP3_bac"/>
</dbReference>
<dbReference type="InterPro" id="IPR053180">
    <property type="entry name" value="Ca-binding_acidic-repeat"/>
</dbReference>
<name>A0A1F7W690_9BACT</name>
<evidence type="ECO:0000256" key="3">
    <source>
        <dbReference type="ARBA" id="ARBA00022729"/>
    </source>
</evidence>
<gene>
    <name evidence="7" type="ORF">A2304_01380</name>
</gene>
<protein>
    <submittedName>
        <fullName evidence="7">Uncharacterized protein</fullName>
    </submittedName>
</protein>
<keyword evidence="6" id="KW-1133">Transmembrane helix</keyword>
<accession>A0A1F7W690</accession>
<feature type="transmembrane region" description="Helical" evidence="6">
    <location>
        <begin position="17"/>
        <end position="39"/>
    </location>
</feature>
<keyword evidence="4" id="KW-0106">Calcium</keyword>
<feature type="compositionally biased region" description="Acidic residues" evidence="5">
    <location>
        <begin position="240"/>
        <end position="254"/>
    </location>
</feature>
<dbReference type="PANTHER" id="PTHR37467:SF1">
    <property type="entry name" value="EXPORTED CALCIUM-BINDING GLYCOPROTEIN"/>
    <property type="match status" value="1"/>
</dbReference>
<feature type="compositionally biased region" description="Polar residues" evidence="5">
    <location>
        <begin position="276"/>
        <end position="290"/>
    </location>
</feature>
<dbReference type="AlphaFoldDB" id="A0A1F7W690"/>
<dbReference type="Pfam" id="PF18884">
    <property type="entry name" value="TSP3_bac"/>
    <property type="match status" value="2"/>
</dbReference>
<evidence type="ECO:0000256" key="4">
    <source>
        <dbReference type="ARBA" id="ARBA00022837"/>
    </source>
</evidence>
<comment type="subcellular location">
    <subcellularLocation>
        <location evidence="1">Secreted</location>
    </subcellularLocation>
</comment>
<keyword evidence="6" id="KW-0812">Transmembrane</keyword>
<comment type="caution">
    <text evidence="7">The sequence shown here is derived from an EMBL/GenBank/DDBJ whole genome shotgun (WGS) entry which is preliminary data.</text>
</comment>
<sequence>MDGFDQTMESPHASRKMMILIVGAVALAGVIILVAVLFARNRQQVGIDAQNLTRAESQLEQTLERCAMDSDPDACRASKVQSAARSVGAVSLCSHLSGEEADNCVWLVARDRENPDDCAPIRDEKNRIRCADDIRVKTAVSSGDAAQCEFIEETDRRERCVALLADPVTSTNCAERVSDSDFCSALTIIEQAKSARNPGLCLQIQNEDRRMGCIDQVGDADLDGDGIEAEREDAYGTSDESLDSDLDGLTDAEEVNVYGTDPADPDTDGDGFSDGSEVQNGYNPNGPGTL</sequence>
<dbReference type="Proteomes" id="UP000176501">
    <property type="component" value="Unassembled WGS sequence"/>
</dbReference>
<proteinExistence type="predicted"/>
<reference evidence="7 8" key="1">
    <citation type="journal article" date="2016" name="Nat. Commun.">
        <title>Thousands of microbial genomes shed light on interconnected biogeochemical processes in an aquifer system.</title>
        <authorList>
            <person name="Anantharaman K."/>
            <person name="Brown C.T."/>
            <person name="Hug L.A."/>
            <person name="Sharon I."/>
            <person name="Castelle C.J."/>
            <person name="Probst A.J."/>
            <person name="Thomas B.C."/>
            <person name="Singh A."/>
            <person name="Wilkins M.J."/>
            <person name="Karaoz U."/>
            <person name="Brodie E.L."/>
            <person name="Williams K.H."/>
            <person name="Hubbard S.S."/>
            <person name="Banfield J.F."/>
        </authorList>
    </citation>
    <scope>NUCLEOTIDE SEQUENCE [LARGE SCALE GENOMIC DNA]</scope>
</reference>
<evidence type="ECO:0000313" key="7">
    <source>
        <dbReference type="EMBL" id="OGL98332.1"/>
    </source>
</evidence>
<evidence type="ECO:0000256" key="5">
    <source>
        <dbReference type="SAM" id="MobiDB-lite"/>
    </source>
</evidence>
<keyword evidence="6" id="KW-0472">Membrane</keyword>
<keyword evidence="2" id="KW-0964">Secreted</keyword>
<evidence type="ECO:0000256" key="1">
    <source>
        <dbReference type="ARBA" id="ARBA00004613"/>
    </source>
</evidence>
<organism evidence="7 8">
    <name type="scientific">Candidatus Uhrbacteria bacterium RIFOXYB2_FULL_57_15</name>
    <dbReference type="NCBI Taxonomy" id="1802422"/>
    <lineage>
        <taxon>Bacteria</taxon>
        <taxon>Candidatus Uhriibacteriota</taxon>
    </lineage>
</organism>
<feature type="region of interest" description="Disordered" evidence="5">
    <location>
        <begin position="232"/>
        <end position="290"/>
    </location>
</feature>
<dbReference type="EMBL" id="MGFE01000020">
    <property type="protein sequence ID" value="OGL98332.1"/>
    <property type="molecule type" value="Genomic_DNA"/>
</dbReference>
<evidence type="ECO:0000256" key="6">
    <source>
        <dbReference type="SAM" id="Phobius"/>
    </source>
</evidence>
<dbReference type="PANTHER" id="PTHR37467">
    <property type="entry name" value="EXPORTED CALCIUM-BINDING GLYCOPROTEIN-RELATED"/>
    <property type="match status" value="1"/>
</dbReference>
<keyword evidence="3" id="KW-0732">Signal</keyword>
<evidence type="ECO:0000313" key="8">
    <source>
        <dbReference type="Proteomes" id="UP000176501"/>
    </source>
</evidence>